<accession>A0A255E803</accession>
<sequence length="467" mass="49806">MASGAAEAAGGRTGYVVPEPVRLPGASQRRSPAIHGIAPRKGNTMRKVLAVVVSLVTLFTSGCSFLDRSNEVVAWAQEQPGVTEVTHEPIKETLFGTQNGILLIVSVDSIETAKRFLGDYRAYADQADGFKIWRVRMTWPVDGGRAGLAAGTAPDNDELHWQLAAAPLPLGVTGRWVEYNLSTGADPMTTYVYEVDDVGEFAAEASAAIAGQGVTRYVVRDGAGNETLANSTEDLRQIGRTFLTLREAGLSGILDGKTVTLPDPEAVARGTEAIGASNSIGLVLSAEVGNFTTTPSPEIAAAVRAVLPYADQGRTRIADGEVNFESHELDACRRWLNPPDIDLLITVHCTANDHRFRASIMAPEQLAEVGPGIEQAIKARTRMIQLGPESIQLTVDRGTDLTAAFTAMRGTWSSGTRTVHLIRDREAVHFTSTPDGTGQNPTANRTNQPPEPGSVEAELLAAWDATA</sequence>
<dbReference type="EMBL" id="NMVI01000016">
    <property type="protein sequence ID" value="OYN87656.1"/>
    <property type="molecule type" value="Genomic_DNA"/>
</dbReference>
<evidence type="ECO:0000313" key="2">
    <source>
        <dbReference type="EMBL" id="OYN87656.1"/>
    </source>
</evidence>
<protein>
    <submittedName>
        <fullName evidence="2">Uncharacterized protein</fullName>
    </submittedName>
</protein>
<gene>
    <name evidence="2" type="ORF">CGZ92_08140</name>
</gene>
<evidence type="ECO:0000256" key="1">
    <source>
        <dbReference type="SAM" id="MobiDB-lite"/>
    </source>
</evidence>
<dbReference type="AlphaFoldDB" id="A0A255E803"/>
<comment type="caution">
    <text evidence="2">The sequence shown here is derived from an EMBL/GenBank/DDBJ whole genome shotgun (WGS) entry which is preliminary data.</text>
</comment>
<feature type="region of interest" description="Disordered" evidence="1">
    <location>
        <begin position="430"/>
        <end position="455"/>
    </location>
</feature>
<reference evidence="2 3" key="1">
    <citation type="submission" date="2017-07" db="EMBL/GenBank/DDBJ databases">
        <title>Draft whole genome sequences of clinical Proprionibacteriaceae strains.</title>
        <authorList>
            <person name="Bernier A.-M."/>
            <person name="Bernard K."/>
            <person name="Domingo M.-C."/>
        </authorList>
    </citation>
    <scope>NUCLEOTIDE SEQUENCE [LARGE SCALE GENOMIC DNA]</scope>
    <source>
        <strain evidence="2 3">NML 160184</strain>
    </source>
</reference>
<name>A0A255E803_9ACTN</name>
<organism evidence="2 3">
    <name type="scientific">Parenemella sanctibonifatiensis</name>
    <dbReference type="NCBI Taxonomy" id="2016505"/>
    <lineage>
        <taxon>Bacteria</taxon>
        <taxon>Bacillati</taxon>
        <taxon>Actinomycetota</taxon>
        <taxon>Actinomycetes</taxon>
        <taxon>Propionibacteriales</taxon>
        <taxon>Propionibacteriaceae</taxon>
        <taxon>Parenemella</taxon>
    </lineage>
</organism>
<evidence type="ECO:0000313" key="3">
    <source>
        <dbReference type="Proteomes" id="UP000216533"/>
    </source>
</evidence>
<feature type="compositionally biased region" description="Polar residues" evidence="1">
    <location>
        <begin position="430"/>
        <end position="448"/>
    </location>
</feature>
<proteinExistence type="predicted"/>
<dbReference type="Proteomes" id="UP000216533">
    <property type="component" value="Unassembled WGS sequence"/>
</dbReference>